<comment type="caution">
    <text evidence="1">The sequence shown here is derived from an EMBL/GenBank/DDBJ whole genome shotgun (WGS) entry which is preliminary data.</text>
</comment>
<evidence type="ECO:0000313" key="1">
    <source>
        <dbReference type="EMBL" id="KUM48090.1"/>
    </source>
</evidence>
<gene>
    <name evidence="1" type="ORF">ABT39_MTgene5086</name>
</gene>
<accession>A0A101LZD8</accession>
<keyword evidence="1" id="KW-0496">Mitochondrion</keyword>
<dbReference type="EMBL" id="LKAM01000006">
    <property type="protein sequence ID" value="KUM48090.1"/>
    <property type="molecule type" value="Genomic_DNA"/>
</dbReference>
<dbReference type="AlphaFoldDB" id="A0A101LZD8"/>
<reference evidence="1" key="1">
    <citation type="journal article" date="2015" name="Genome Biol. Evol.">
        <title>Organellar Genomes of White Spruce (Picea glauca): Assembly and Annotation.</title>
        <authorList>
            <person name="Jackman S.D."/>
            <person name="Warren R.L."/>
            <person name="Gibb E.A."/>
            <person name="Vandervalk B.P."/>
            <person name="Mohamadi H."/>
            <person name="Chu J."/>
            <person name="Raymond A."/>
            <person name="Pleasance S."/>
            <person name="Coope R."/>
            <person name="Wildung M.R."/>
            <person name="Ritland C.E."/>
            <person name="Bousquet J."/>
            <person name="Jones S.J."/>
            <person name="Bohlmann J."/>
            <person name="Birol I."/>
        </authorList>
    </citation>
    <scope>NUCLEOTIDE SEQUENCE [LARGE SCALE GENOMIC DNA]</scope>
    <source>
        <tissue evidence="1">Flushing bud</tissue>
    </source>
</reference>
<name>A0A101LZD8_PICGL</name>
<sequence length="92" mass="10511">MSLSAMNDGRHRDCPWIAEMKPDEMNECRDITYIRLDSNTRCVNTWINEKSPGTNLTLLNASVGWFMTEISDTTDAPPFLFRPGEKPKQCSI</sequence>
<organism evidence="1">
    <name type="scientific">Picea glauca</name>
    <name type="common">White spruce</name>
    <name type="synonym">Pinus glauca</name>
    <dbReference type="NCBI Taxonomy" id="3330"/>
    <lineage>
        <taxon>Eukaryota</taxon>
        <taxon>Viridiplantae</taxon>
        <taxon>Streptophyta</taxon>
        <taxon>Embryophyta</taxon>
        <taxon>Tracheophyta</taxon>
        <taxon>Spermatophyta</taxon>
        <taxon>Pinopsida</taxon>
        <taxon>Pinidae</taxon>
        <taxon>Conifers I</taxon>
        <taxon>Pinales</taxon>
        <taxon>Pinaceae</taxon>
        <taxon>Picea</taxon>
    </lineage>
</organism>
<geneLocation type="mitochondrion" evidence="1"/>
<protein>
    <submittedName>
        <fullName evidence="1">Uncharacterized protein</fullName>
    </submittedName>
</protein>
<proteinExistence type="predicted"/>